<evidence type="ECO:0000313" key="2">
    <source>
        <dbReference type="Proteomes" id="UP000681356"/>
    </source>
</evidence>
<name>A0A8J7WJT5_9RHOB</name>
<comment type="caution">
    <text evidence="1">The sequence shown here is derived from an EMBL/GenBank/DDBJ whole genome shotgun (WGS) entry which is preliminary data.</text>
</comment>
<gene>
    <name evidence="1" type="ORF">KB874_20940</name>
</gene>
<dbReference type="AlphaFoldDB" id="A0A8J7WJT5"/>
<reference evidence="1" key="1">
    <citation type="submission" date="2021-04" db="EMBL/GenBank/DDBJ databases">
        <authorList>
            <person name="Yoon J."/>
        </authorList>
    </citation>
    <scope>NUCLEOTIDE SEQUENCE</scope>
    <source>
        <strain evidence="1">KMU-90</strain>
    </source>
</reference>
<dbReference type="EMBL" id="JAGTUU010000010">
    <property type="protein sequence ID" value="MBS0126551.1"/>
    <property type="molecule type" value="Genomic_DNA"/>
</dbReference>
<evidence type="ECO:0000313" key="1">
    <source>
        <dbReference type="EMBL" id="MBS0126551.1"/>
    </source>
</evidence>
<accession>A0A8J7WJT5</accession>
<proteinExistence type="predicted"/>
<protein>
    <submittedName>
        <fullName evidence="1">Uncharacterized protein</fullName>
    </submittedName>
</protein>
<keyword evidence="2" id="KW-1185">Reference proteome</keyword>
<dbReference type="Proteomes" id="UP000681356">
    <property type="component" value="Unassembled WGS sequence"/>
</dbReference>
<organism evidence="1 2">
    <name type="scientific">Thetidibacter halocola</name>
    <dbReference type="NCBI Taxonomy" id="2827239"/>
    <lineage>
        <taxon>Bacteria</taxon>
        <taxon>Pseudomonadati</taxon>
        <taxon>Pseudomonadota</taxon>
        <taxon>Alphaproteobacteria</taxon>
        <taxon>Rhodobacterales</taxon>
        <taxon>Roseobacteraceae</taxon>
        <taxon>Thetidibacter</taxon>
    </lineage>
</organism>
<sequence length="151" mass="17672">MKSELVSRLSEFRFDYFVTLATNHSTLTPRAMRDRLKIWDARMNRFLIGPKWNRRPDERLVWFAFLEKAAVNPHWHLLVELDPAPPSATAKARQARFEIEAKLNWEGLVKSGDVDVKTVADPRVIEYCSKELWSDDAFTAFVCSREFQNNK</sequence>